<dbReference type="HOGENOM" id="CLU_1960313_0_0_1"/>
<reference evidence="2 3" key="1">
    <citation type="journal article" date="2008" name="Nat. Biotechnol.">
        <title>Genome sequencing and analysis of the filamentous fungus Penicillium chrysogenum.</title>
        <authorList>
            <person name="van den Berg M.A."/>
            <person name="Albang R."/>
            <person name="Albermann K."/>
            <person name="Badger J.H."/>
            <person name="Daran J.-M."/>
            <person name="Driessen A.J.M."/>
            <person name="Garcia-Estrada C."/>
            <person name="Fedorova N.D."/>
            <person name="Harris D.M."/>
            <person name="Heijne W.H.M."/>
            <person name="Joardar V.S."/>
            <person name="Kiel J.A.K.W."/>
            <person name="Kovalchuk A."/>
            <person name="Martin J.F."/>
            <person name="Nierman W.C."/>
            <person name="Nijland J.G."/>
            <person name="Pronk J.T."/>
            <person name="Roubos J.A."/>
            <person name="van der Klei I.J."/>
            <person name="van Peij N.N.M.E."/>
            <person name="Veenhuis M."/>
            <person name="von Doehren H."/>
            <person name="Wagner C."/>
            <person name="Wortman J.R."/>
            <person name="Bovenberg R.A.L."/>
        </authorList>
    </citation>
    <scope>NUCLEOTIDE SEQUENCE [LARGE SCALE GENOMIC DNA]</scope>
    <source>
        <strain evidence="3">ATCC 28089 / DSM 1075 / NRRL 1951 / Wisconsin 54-1255</strain>
    </source>
</reference>
<evidence type="ECO:0000313" key="3">
    <source>
        <dbReference type="Proteomes" id="UP000000724"/>
    </source>
</evidence>
<accession>B6HT82</accession>
<feature type="region of interest" description="Disordered" evidence="1">
    <location>
        <begin position="52"/>
        <end position="80"/>
    </location>
</feature>
<dbReference type="EMBL" id="AM920437">
    <property type="protein sequence ID" value="CAP99046.1"/>
    <property type="molecule type" value="Genomic_DNA"/>
</dbReference>
<dbReference type="AlphaFoldDB" id="B6HT82"/>
<proteinExistence type="predicted"/>
<feature type="region of interest" description="Disordered" evidence="1">
    <location>
        <begin position="101"/>
        <end position="128"/>
    </location>
</feature>
<evidence type="ECO:0000313" key="2">
    <source>
        <dbReference type="EMBL" id="CAP99046.1"/>
    </source>
</evidence>
<gene>
    <name evidence="2" type="ORF">Pc22g17580</name>
    <name evidence="2" type="ORF">PCH_Pc22g17580</name>
</gene>
<keyword evidence="3" id="KW-1185">Reference proteome</keyword>
<feature type="compositionally biased region" description="Basic and acidic residues" evidence="1">
    <location>
        <begin position="66"/>
        <end position="75"/>
    </location>
</feature>
<dbReference type="Proteomes" id="UP000000724">
    <property type="component" value="Contig Pc00c22"/>
</dbReference>
<name>B6HT82_PENRW</name>
<evidence type="ECO:0000256" key="1">
    <source>
        <dbReference type="SAM" id="MobiDB-lite"/>
    </source>
</evidence>
<organism evidence="2 3">
    <name type="scientific">Penicillium rubens (strain ATCC 28089 / DSM 1075 / NRRL 1951 / Wisconsin 54-1255)</name>
    <name type="common">Penicillium chrysogenum</name>
    <dbReference type="NCBI Taxonomy" id="500485"/>
    <lineage>
        <taxon>Eukaryota</taxon>
        <taxon>Fungi</taxon>
        <taxon>Dikarya</taxon>
        <taxon>Ascomycota</taxon>
        <taxon>Pezizomycotina</taxon>
        <taxon>Eurotiomycetes</taxon>
        <taxon>Eurotiomycetidae</taxon>
        <taxon>Eurotiales</taxon>
        <taxon>Aspergillaceae</taxon>
        <taxon>Penicillium</taxon>
        <taxon>Penicillium chrysogenum species complex</taxon>
    </lineage>
</organism>
<dbReference type="VEuPathDB" id="FungiDB:PCH_Pc22g17580"/>
<protein>
    <submittedName>
        <fullName evidence="2">Uncharacterized protein</fullName>
    </submittedName>
</protein>
<sequence>MRIGVYHKLIVLTYIEGQFILIIYIHRTTPYYRYNIQHELFSTKNIISEAWPGRSTPLKHGPPRIRHSDKDDKPRNILTPEDLTHGFAKRLYIRWRLPKQPNIRPQSDDFDNDLYADNHQHSNQATWK</sequence>